<evidence type="ECO:0000313" key="3">
    <source>
        <dbReference type="EMBL" id="MDQ2092012.1"/>
    </source>
</evidence>
<protein>
    <submittedName>
        <fullName evidence="3">DUF6446 family protein</fullName>
    </submittedName>
</protein>
<proteinExistence type="predicted"/>
<accession>A0AAE3WHP6</accession>
<keyword evidence="4" id="KW-1185">Reference proteome</keyword>
<gene>
    <name evidence="3" type="ORF">NO357_19090</name>
</gene>
<keyword evidence="2" id="KW-1133">Transmembrane helix</keyword>
<feature type="transmembrane region" description="Helical" evidence="2">
    <location>
        <begin position="6"/>
        <end position="24"/>
    </location>
</feature>
<evidence type="ECO:0000256" key="2">
    <source>
        <dbReference type="SAM" id="Phobius"/>
    </source>
</evidence>
<dbReference type="InterPro" id="IPR045616">
    <property type="entry name" value="DUF6446"/>
</dbReference>
<reference evidence="3" key="2">
    <citation type="submission" date="2023-02" db="EMBL/GenBank/DDBJ databases">
        <title>'Rhodoalgimonas zhirmunskyi' gen. nov., isolated from a red alga.</title>
        <authorList>
            <person name="Nedashkovskaya O.I."/>
            <person name="Otstavnykh N.Y."/>
            <person name="Bystritskaya E.P."/>
            <person name="Balabanova L.A."/>
            <person name="Isaeva M.P."/>
        </authorList>
    </citation>
    <scope>NUCLEOTIDE SEQUENCE</scope>
    <source>
        <strain evidence="3">KCTC 52189</strain>
    </source>
</reference>
<keyword evidence="2" id="KW-0812">Transmembrane</keyword>
<dbReference type="EMBL" id="JANHAX010000007">
    <property type="protein sequence ID" value="MDQ2092012.1"/>
    <property type="molecule type" value="Genomic_DNA"/>
</dbReference>
<keyword evidence="2" id="KW-0472">Membrane</keyword>
<feature type="region of interest" description="Disordered" evidence="1">
    <location>
        <begin position="162"/>
        <end position="185"/>
    </location>
</feature>
<dbReference type="Pfam" id="PF20044">
    <property type="entry name" value="DUF6446"/>
    <property type="match status" value="1"/>
</dbReference>
<dbReference type="AlphaFoldDB" id="A0AAE3WHP6"/>
<evidence type="ECO:0000313" key="4">
    <source>
        <dbReference type="Proteomes" id="UP001226762"/>
    </source>
</evidence>
<organism evidence="3 4">
    <name type="scientific">Marimonas arenosa</name>
    <dbReference type="NCBI Taxonomy" id="1795305"/>
    <lineage>
        <taxon>Bacteria</taxon>
        <taxon>Pseudomonadati</taxon>
        <taxon>Pseudomonadota</taxon>
        <taxon>Alphaproteobacteria</taxon>
        <taxon>Rhodobacterales</taxon>
        <taxon>Paracoccaceae</taxon>
        <taxon>Marimonas</taxon>
    </lineage>
</organism>
<comment type="caution">
    <text evidence="3">The sequence shown here is derived from an EMBL/GenBank/DDBJ whole genome shotgun (WGS) entry which is preliminary data.</text>
</comment>
<dbReference type="Proteomes" id="UP001226762">
    <property type="component" value="Unassembled WGS sequence"/>
</dbReference>
<sequence>MSGKLVGSFIVATALIFGAVVYYFQVYGYYEEVAVHGAEDVMLTALVSGRPEPILYGDFKAIDGSSSPIRYRACFTVQNSIPMLTETYEAYEAAEPRNAPGWFDCFDAQEIGHALENGEALAFLGTRNVEYGIDRVIAVLPDGRGFAWHQINHCGEVVFDGKPVPEDCPPKPTSEMSETPGPESD</sequence>
<reference evidence="3" key="1">
    <citation type="submission" date="2022-07" db="EMBL/GenBank/DDBJ databases">
        <authorList>
            <person name="Otstavnykh N."/>
            <person name="Isaeva M."/>
            <person name="Bystritskaya E."/>
        </authorList>
    </citation>
    <scope>NUCLEOTIDE SEQUENCE</scope>
    <source>
        <strain evidence="3">KCTC 52189</strain>
    </source>
</reference>
<evidence type="ECO:0000256" key="1">
    <source>
        <dbReference type="SAM" id="MobiDB-lite"/>
    </source>
</evidence>
<name>A0AAE3WHP6_9RHOB</name>
<dbReference type="RefSeq" id="WP_306737320.1">
    <property type="nucleotide sequence ID" value="NZ_JANHAX010000007.1"/>
</dbReference>